<proteinExistence type="predicted"/>
<feature type="region of interest" description="Disordered" evidence="1">
    <location>
        <begin position="65"/>
        <end position="104"/>
    </location>
</feature>
<evidence type="ECO:0000256" key="1">
    <source>
        <dbReference type="SAM" id="MobiDB-lite"/>
    </source>
</evidence>
<feature type="compositionally biased region" description="Basic residues" evidence="1">
    <location>
        <begin position="95"/>
        <end position="104"/>
    </location>
</feature>
<feature type="transmembrane region" description="Helical" evidence="2">
    <location>
        <begin position="13"/>
        <end position="35"/>
    </location>
</feature>
<gene>
    <name evidence="3" type="ORF">Aco04nite_46310</name>
</gene>
<keyword evidence="2" id="KW-0812">Transmembrane</keyword>
<name>A0A919SQ93_9ACTN</name>
<dbReference type="RefSeq" id="WP_212999311.1">
    <property type="nucleotide sequence ID" value="NZ_BAAATW010000013.1"/>
</dbReference>
<comment type="caution">
    <text evidence="3">The sequence shown here is derived from an EMBL/GenBank/DDBJ whole genome shotgun (WGS) entry which is preliminary data.</text>
</comment>
<dbReference type="EMBL" id="BOQP01000024">
    <property type="protein sequence ID" value="GIM75619.1"/>
    <property type="molecule type" value="Genomic_DNA"/>
</dbReference>
<organism evidence="3 4">
    <name type="scientific">Winogradskya consettensis</name>
    <dbReference type="NCBI Taxonomy" id="113560"/>
    <lineage>
        <taxon>Bacteria</taxon>
        <taxon>Bacillati</taxon>
        <taxon>Actinomycetota</taxon>
        <taxon>Actinomycetes</taxon>
        <taxon>Micromonosporales</taxon>
        <taxon>Micromonosporaceae</taxon>
        <taxon>Winogradskya</taxon>
    </lineage>
</organism>
<evidence type="ECO:0000256" key="2">
    <source>
        <dbReference type="SAM" id="Phobius"/>
    </source>
</evidence>
<reference evidence="3" key="1">
    <citation type="submission" date="2021-03" db="EMBL/GenBank/DDBJ databases">
        <title>Whole genome shotgun sequence of Actinoplanes consettensis NBRC 14913.</title>
        <authorList>
            <person name="Komaki H."/>
            <person name="Tamura T."/>
        </authorList>
    </citation>
    <scope>NUCLEOTIDE SEQUENCE</scope>
    <source>
        <strain evidence="3">NBRC 14913</strain>
    </source>
</reference>
<accession>A0A919SQ93</accession>
<protein>
    <submittedName>
        <fullName evidence="3">Uncharacterized protein</fullName>
    </submittedName>
</protein>
<keyword evidence="2" id="KW-1133">Transmembrane helix</keyword>
<sequence length="104" mass="11283">MPAGQILETARDIAPFVAVAGIVAGCVTSVLRTWIVQAARTRRFDRALEGSRPHQRREIIVACSQLEGRPPAGSDGGTVDTKLPAPRSLMPGPRAGRRRERQRS</sequence>
<dbReference type="AlphaFoldDB" id="A0A919SQ93"/>
<dbReference type="Proteomes" id="UP000680865">
    <property type="component" value="Unassembled WGS sequence"/>
</dbReference>
<keyword evidence="4" id="KW-1185">Reference proteome</keyword>
<keyword evidence="2" id="KW-0472">Membrane</keyword>
<evidence type="ECO:0000313" key="4">
    <source>
        <dbReference type="Proteomes" id="UP000680865"/>
    </source>
</evidence>
<evidence type="ECO:0000313" key="3">
    <source>
        <dbReference type="EMBL" id="GIM75619.1"/>
    </source>
</evidence>